<dbReference type="OrthoDB" id="2321175at2759"/>
<dbReference type="Proteomes" id="UP000807716">
    <property type="component" value="Unassembled WGS sequence"/>
</dbReference>
<dbReference type="InterPro" id="IPR016181">
    <property type="entry name" value="Acyl_CoA_acyltransferase"/>
</dbReference>
<organism evidence="1 2">
    <name type="scientific">Actinomortierella ambigua</name>
    <dbReference type="NCBI Taxonomy" id="1343610"/>
    <lineage>
        <taxon>Eukaryota</taxon>
        <taxon>Fungi</taxon>
        <taxon>Fungi incertae sedis</taxon>
        <taxon>Mucoromycota</taxon>
        <taxon>Mortierellomycotina</taxon>
        <taxon>Mortierellomycetes</taxon>
        <taxon>Mortierellales</taxon>
        <taxon>Mortierellaceae</taxon>
        <taxon>Actinomortierella</taxon>
    </lineage>
</organism>
<keyword evidence="2" id="KW-1185">Reference proteome</keyword>
<evidence type="ECO:0000313" key="1">
    <source>
        <dbReference type="EMBL" id="KAG0262612.1"/>
    </source>
</evidence>
<dbReference type="Gene3D" id="3.40.630.30">
    <property type="match status" value="1"/>
</dbReference>
<dbReference type="SUPFAM" id="SSF55729">
    <property type="entry name" value="Acyl-CoA N-acyltransferases (Nat)"/>
    <property type="match status" value="1"/>
</dbReference>
<dbReference type="AlphaFoldDB" id="A0A9P6Q906"/>
<name>A0A9P6Q906_9FUNG</name>
<evidence type="ECO:0000313" key="2">
    <source>
        <dbReference type="Proteomes" id="UP000807716"/>
    </source>
</evidence>
<protein>
    <submittedName>
        <fullName evidence="1">Uncharacterized protein</fullName>
    </submittedName>
</protein>
<comment type="caution">
    <text evidence="1">The sequence shown here is derived from an EMBL/GenBank/DDBJ whole genome shotgun (WGS) entry which is preliminary data.</text>
</comment>
<accession>A0A9P6Q906</accession>
<gene>
    <name evidence="1" type="ORF">DFQ27_002233</name>
</gene>
<reference evidence="1" key="1">
    <citation type="journal article" date="2020" name="Fungal Divers.">
        <title>Resolving the Mortierellaceae phylogeny through synthesis of multi-gene phylogenetics and phylogenomics.</title>
        <authorList>
            <person name="Vandepol N."/>
            <person name="Liber J."/>
            <person name="Desiro A."/>
            <person name="Na H."/>
            <person name="Kennedy M."/>
            <person name="Barry K."/>
            <person name="Grigoriev I.V."/>
            <person name="Miller A.N."/>
            <person name="O'Donnell K."/>
            <person name="Stajich J.E."/>
            <person name="Bonito G."/>
        </authorList>
    </citation>
    <scope>NUCLEOTIDE SEQUENCE</scope>
    <source>
        <strain evidence="1">BC1065</strain>
    </source>
</reference>
<sequence>MVLNGSAARQGQIVDIGDGLIMRWSTSADAENVSKLMSDCFRFLPSGRQLPDDQIPGENEVLANAARRLLKGTNACMSSTDYALVENTQAGPSQNPIVAAVSLHEIPGYYGSVRLTYGKPELIACDPQFRSRGLIRKLMMEMIHPESDRRGHVLQMIFGIGYFYREMPDISWIPKLGEGEKEQYTLRQATLDDIPFLVRLSTNENLYVDAEMGSAYDEKYWRWLVHDVYQNPVGRYDGHRITTIIRDETSGRDIGFNQTAFVYSFLWFKFALEKGEPLHKILHPVMRQMLAIGNKQCMTYREQELAMKAAKGESTDDVRKPQLSSMRLALGPKHPAMTLVQSKLAPEEVLPVIPLYTRVFDYSAFILKVAPTLEARLAQSVFAGATAKLQLNFFKKLEGMSASGLEVVFEKGKIVSASPWKKPSPEAKVEEVRKRKAAGLPALTIYAGEFHPLTFTSLLTGYRSFMDLAWSNADTNVDNEDSRYFLEALFPKVSHDFDLFIW</sequence>
<dbReference type="EMBL" id="JAAAJB010000182">
    <property type="protein sequence ID" value="KAG0262612.1"/>
    <property type="molecule type" value="Genomic_DNA"/>
</dbReference>
<proteinExistence type="predicted"/>